<evidence type="ECO:0000259" key="1">
    <source>
        <dbReference type="Pfam" id="PF01584"/>
    </source>
</evidence>
<protein>
    <submittedName>
        <fullName evidence="2">Chemotaxis signal transduction protein</fullName>
    </submittedName>
</protein>
<dbReference type="Proteomes" id="UP000248856">
    <property type="component" value="Unassembled WGS sequence"/>
</dbReference>
<reference evidence="2 3" key="1">
    <citation type="submission" date="2018-06" db="EMBL/GenBank/DDBJ databases">
        <title>Genomic Encyclopedia of Archaeal and Bacterial Type Strains, Phase II (KMG-II): from individual species to whole genera.</title>
        <authorList>
            <person name="Goeker M."/>
        </authorList>
    </citation>
    <scope>NUCLEOTIDE SEQUENCE [LARGE SCALE GENOMIC DNA]</scope>
    <source>
        <strain evidence="2 3">CFPB 3232</strain>
    </source>
</reference>
<accession>A0A328ZMV9</accession>
<dbReference type="EMBL" id="QLTA01000012">
    <property type="protein sequence ID" value="RAR84197.1"/>
    <property type="molecule type" value="Genomic_DNA"/>
</dbReference>
<dbReference type="GO" id="GO:0007165">
    <property type="term" value="P:signal transduction"/>
    <property type="evidence" value="ECO:0007669"/>
    <property type="project" value="InterPro"/>
</dbReference>
<dbReference type="InterPro" id="IPR036061">
    <property type="entry name" value="CheW-like_dom_sf"/>
</dbReference>
<dbReference type="SUPFAM" id="SSF50341">
    <property type="entry name" value="CheW-like"/>
    <property type="match status" value="1"/>
</dbReference>
<proteinExistence type="predicted"/>
<sequence>MSSPEEWLRYMPAAQQQKQELRLVESAWDHLALLSSLSLLSAKASSGSDLARARKDFAALSGELMRGLAGEALRNRLDDLATRAQVCIDVLVRNLFERTADIGFFATDGELARYLGEGRHGPERADIEARLRAYAGKYTVYGNIFLFDAQGGLRASLRGAAPGGEGAEPAPPDPWQAQDQAFLRGVLGSDAAYVEHYARHGFSGQEAPTLVYAHRVDWEGRAAGVLCLEFRLADEMPAIFASVQGTQEAQDIDPVLALVDGEGAILASSDVLQLPVGWRLPEAGDSAPQGGQVVRHMGRRYLLAARRTQGFQGYGGPGWRGVALLPLDGAFDEGMGPSGDLAGVAGHADLLSEELRGIPVRSAAIQSALERSVWNGLLDLNQIGGEEVAPRELLFARTLLSEIGATARKTARAFAVALEGLYGVVTRSLLRDAQSRAALAMQILDRNLYERANDCRWWALTPQFARTLEQQDAPGCAAATAVLQEINALYTVYACLVLFDRSGRVIAVSRPDQAHHVGEVLDEPWVGRCLRLPSEQAYTVSDYAGSRFYAPGPTFIYAAAVRAPGRGAAGGREAAVLGGIAVVWDAASQLDSILADCAVGLGARDMLAFVDAAGGVVRSGGQGTADADGVVPGAMAALRAVPGERMPVVGDHRYGLGVARGQGYREFRAQDGYDHGLRCVALRHLCGIAEGAAGAQMPALQSGAARVDAAFGLQVATFLAGTHWFGIDAAEVVAAAPDATVLHAGGVRAPFLGLAQIGERVCPVVDLRSLVAGAGAGGEVSRTADANRQLVVLRIPLEAGRHGEFALRVDTLGPMLDVDRRQLQPVAWGAAGSADGPSPLIDAVLSVPVAAEKPAKRLLCRIGMAWLRQCAMGVLGAVAPLDMSALLASD</sequence>
<dbReference type="RefSeq" id="WP_245951479.1">
    <property type="nucleotide sequence ID" value="NZ_QLTA01000012.1"/>
</dbReference>
<dbReference type="Pfam" id="PF01584">
    <property type="entry name" value="CheW"/>
    <property type="match status" value="1"/>
</dbReference>
<dbReference type="GO" id="GO:0006935">
    <property type="term" value="P:chemotaxis"/>
    <property type="evidence" value="ECO:0007669"/>
    <property type="project" value="InterPro"/>
</dbReference>
<evidence type="ECO:0000313" key="2">
    <source>
        <dbReference type="EMBL" id="RAR84197.1"/>
    </source>
</evidence>
<dbReference type="AlphaFoldDB" id="A0A328ZMV9"/>
<dbReference type="CDD" id="cd18773">
    <property type="entry name" value="PDC1_HK_sensor"/>
    <property type="match status" value="1"/>
</dbReference>
<dbReference type="InterPro" id="IPR002545">
    <property type="entry name" value="CheW-lke_dom"/>
</dbReference>
<evidence type="ECO:0000313" key="3">
    <source>
        <dbReference type="Proteomes" id="UP000248856"/>
    </source>
</evidence>
<comment type="caution">
    <text evidence="2">The sequence shown here is derived from an EMBL/GenBank/DDBJ whole genome shotgun (WGS) entry which is preliminary data.</text>
</comment>
<feature type="domain" description="CheW-like" evidence="1">
    <location>
        <begin position="714"/>
        <end position="831"/>
    </location>
</feature>
<organism evidence="2 3">
    <name type="scientific">Paracidovorax anthurii</name>
    <dbReference type="NCBI Taxonomy" id="78229"/>
    <lineage>
        <taxon>Bacteria</taxon>
        <taxon>Pseudomonadati</taxon>
        <taxon>Pseudomonadota</taxon>
        <taxon>Betaproteobacteria</taxon>
        <taxon>Burkholderiales</taxon>
        <taxon>Comamonadaceae</taxon>
        <taxon>Paracidovorax</taxon>
    </lineage>
</organism>
<keyword evidence="3" id="KW-1185">Reference proteome</keyword>
<name>A0A328ZMV9_9BURK</name>
<gene>
    <name evidence="2" type="ORF">AX018_10128</name>
</gene>